<keyword evidence="1" id="KW-0193">Cuticle</keyword>
<keyword evidence="2" id="KW-0732">Signal</keyword>
<dbReference type="AlphaFoldDB" id="A0A8T0ECP7"/>
<dbReference type="PROSITE" id="PS51155">
    <property type="entry name" value="CHIT_BIND_RR_2"/>
    <property type="match status" value="1"/>
</dbReference>
<reference evidence="3" key="1">
    <citation type="journal article" date="2020" name="bioRxiv">
        <title>Chromosome-level reference genome of the European wasp spider Argiope bruennichi: a resource for studies on range expansion and evolutionary adaptation.</title>
        <authorList>
            <person name="Sheffer M.M."/>
            <person name="Hoppe A."/>
            <person name="Krehenwinkel H."/>
            <person name="Uhl G."/>
            <person name="Kuss A.W."/>
            <person name="Jensen L."/>
            <person name="Jensen C."/>
            <person name="Gillespie R.G."/>
            <person name="Hoff K.J."/>
            <person name="Prost S."/>
        </authorList>
    </citation>
    <scope>NUCLEOTIDE SEQUENCE</scope>
</reference>
<accession>A0A8T0ECP7</accession>
<dbReference type="OMA" id="TKQHRTE"/>
<evidence type="ECO:0000256" key="2">
    <source>
        <dbReference type="SAM" id="SignalP"/>
    </source>
</evidence>
<dbReference type="PRINTS" id="PR00947">
    <property type="entry name" value="CUTICLE"/>
</dbReference>
<evidence type="ECO:0000313" key="3">
    <source>
        <dbReference type="EMBL" id="KAF8770902.1"/>
    </source>
</evidence>
<keyword evidence="4" id="KW-1185">Reference proteome</keyword>
<evidence type="ECO:0000313" key="4">
    <source>
        <dbReference type="Proteomes" id="UP000807504"/>
    </source>
</evidence>
<organism evidence="3 4">
    <name type="scientific">Argiope bruennichi</name>
    <name type="common">Wasp spider</name>
    <name type="synonym">Aranea bruennichi</name>
    <dbReference type="NCBI Taxonomy" id="94029"/>
    <lineage>
        <taxon>Eukaryota</taxon>
        <taxon>Metazoa</taxon>
        <taxon>Ecdysozoa</taxon>
        <taxon>Arthropoda</taxon>
        <taxon>Chelicerata</taxon>
        <taxon>Arachnida</taxon>
        <taxon>Araneae</taxon>
        <taxon>Araneomorphae</taxon>
        <taxon>Entelegynae</taxon>
        <taxon>Araneoidea</taxon>
        <taxon>Araneidae</taxon>
        <taxon>Argiope</taxon>
    </lineage>
</organism>
<dbReference type="GO" id="GO:0008010">
    <property type="term" value="F:structural constituent of chitin-based larval cuticle"/>
    <property type="evidence" value="ECO:0007669"/>
    <property type="project" value="TreeGrafter"/>
</dbReference>
<dbReference type="Pfam" id="PF00379">
    <property type="entry name" value="Chitin_bind_4"/>
    <property type="match status" value="1"/>
</dbReference>
<feature type="signal peptide" evidence="2">
    <location>
        <begin position="1"/>
        <end position="19"/>
    </location>
</feature>
<dbReference type="PANTHER" id="PTHR10380:SF235">
    <property type="entry name" value="CUTICULAR PROTEIN 73D, ISOFORM B"/>
    <property type="match status" value="1"/>
</dbReference>
<comment type="caution">
    <text evidence="3">The sequence shown here is derived from an EMBL/GenBank/DDBJ whole genome shotgun (WGS) entry which is preliminary data.</text>
</comment>
<proteinExistence type="predicted"/>
<name>A0A8T0ECP7_ARGBR</name>
<dbReference type="GO" id="GO:0062129">
    <property type="term" value="C:chitin-based extracellular matrix"/>
    <property type="evidence" value="ECO:0007669"/>
    <property type="project" value="TreeGrafter"/>
</dbReference>
<protein>
    <submittedName>
        <fullName evidence="3">Cuticle protein 16.8 like protein</fullName>
    </submittedName>
</protein>
<dbReference type="OrthoDB" id="6422821at2759"/>
<dbReference type="PANTHER" id="PTHR10380">
    <property type="entry name" value="CUTICLE PROTEIN"/>
    <property type="match status" value="1"/>
</dbReference>
<dbReference type="InterPro" id="IPR000618">
    <property type="entry name" value="Insect_cuticle"/>
</dbReference>
<reference evidence="3" key="2">
    <citation type="submission" date="2020-06" db="EMBL/GenBank/DDBJ databases">
        <authorList>
            <person name="Sheffer M."/>
        </authorList>
    </citation>
    <scope>NUCLEOTIDE SEQUENCE</scope>
</reference>
<dbReference type="InterPro" id="IPR050468">
    <property type="entry name" value="Cuticle_Struct_Prot"/>
</dbReference>
<feature type="chain" id="PRO_5035822213" evidence="2">
    <location>
        <begin position="20"/>
        <end position="136"/>
    </location>
</feature>
<gene>
    <name evidence="3" type="ORF">HNY73_018379</name>
</gene>
<dbReference type="Proteomes" id="UP000807504">
    <property type="component" value="Unassembled WGS sequence"/>
</dbReference>
<dbReference type="EMBL" id="JABXBU010002228">
    <property type="protein sequence ID" value="KAF8770902.1"/>
    <property type="molecule type" value="Genomic_DNA"/>
</dbReference>
<sequence length="136" mass="14665">MTFFGFTVIAFATLAIVSAFQNPTSPIRQEVRIQPPQPYEFAYKTADDKGTKQHRTEAADSSGTVTGSYGYVDPFGMYRRVEYVADVNGYRATVHSNEPGMTSNGAASAAYFAEVPPPAIVAQGLAYLSPVQSAKL</sequence>
<evidence type="ECO:0000256" key="1">
    <source>
        <dbReference type="PROSITE-ProRule" id="PRU00497"/>
    </source>
</evidence>